<evidence type="ECO:0000256" key="2">
    <source>
        <dbReference type="ARBA" id="ARBA00022448"/>
    </source>
</evidence>
<dbReference type="SUPFAM" id="SSF81324">
    <property type="entry name" value="Voltage-gated potassium channels"/>
    <property type="match status" value="1"/>
</dbReference>
<sequence length="388" mass="44727">FDEDQKTYEKIAAEFNWKPDESYIDTRRSLGNTKDDIRHYRAKLWQLLEEPNSSKGAKIFAIIFWLLVLVSVAVIFIDTVHEFRIPKDSKMDENEKISDPTLHWWFNTTGNPKSDMYQTTKSSPISRYLDFVLNIFFTIELILRFMTVPNKLVFMRNLITIIDIVCVVPALVMYTIIFAVPDYQKSTALEWIVRVAWMLRLLRVLRIFKLTKHYTGLKIFVMALKASWRELVLLLVFILIGVMIFSILIYFAEFSQPDTFPNMVTGLWWGIITMTTVGYGDVYPKSVAGCVIGSLCALSGLIATGLPIPIIANNFNQYYSYANLKPKIFNKRGGLTEMKRFSTRKESQRRTGKFVPDDETIFENDAPFENSDPISENPVANSPIETPI</sequence>
<keyword evidence="11" id="KW-0407">Ion channel</keyword>
<feature type="transmembrane region" description="Helical" evidence="13">
    <location>
        <begin position="263"/>
        <end position="280"/>
    </location>
</feature>
<dbReference type="GO" id="GO:0001508">
    <property type="term" value="P:action potential"/>
    <property type="evidence" value="ECO:0007669"/>
    <property type="project" value="TreeGrafter"/>
</dbReference>
<keyword evidence="5" id="KW-0631">Potassium channel</keyword>
<evidence type="ECO:0000256" key="12">
    <source>
        <dbReference type="SAM" id="MobiDB-lite"/>
    </source>
</evidence>
<dbReference type="Pfam" id="PF00520">
    <property type="entry name" value="Ion_trans"/>
    <property type="match status" value="1"/>
</dbReference>
<keyword evidence="9" id="KW-0406">Ion transport</keyword>
<keyword evidence="16" id="KW-1185">Reference proteome</keyword>
<feature type="transmembrane region" description="Helical" evidence="13">
    <location>
        <begin position="231"/>
        <end position="251"/>
    </location>
</feature>
<dbReference type="PANTHER" id="PTHR11537:SF254">
    <property type="entry name" value="POTASSIUM VOLTAGE-GATED CHANNEL PROTEIN SHAB"/>
    <property type="match status" value="1"/>
</dbReference>
<dbReference type="InterPro" id="IPR003968">
    <property type="entry name" value="K_chnl_volt-dep_Kv"/>
</dbReference>
<dbReference type="Gene3D" id="1.10.287.70">
    <property type="match status" value="1"/>
</dbReference>
<evidence type="ECO:0000256" key="6">
    <source>
        <dbReference type="ARBA" id="ARBA00022882"/>
    </source>
</evidence>
<dbReference type="InterPro" id="IPR027359">
    <property type="entry name" value="Volt_channel_dom_sf"/>
</dbReference>
<dbReference type="InterPro" id="IPR005821">
    <property type="entry name" value="Ion_trans_dom"/>
</dbReference>
<name>A0A8S4NK20_OWEFU</name>
<evidence type="ECO:0000256" key="1">
    <source>
        <dbReference type="ARBA" id="ARBA00004141"/>
    </source>
</evidence>
<comment type="caution">
    <text evidence="15">The sequence shown here is derived from an EMBL/GenBank/DDBJ whole genome shotgun (WGS) entry which is preliminary data.</text>
</comment>
<feature type="domain" description="Ion transport" evidence="14">
    <location>
        <begin position="58"/>
        <end position="321"/>
    </location>
</feature>
<gene>
    <name evidence="15" type="ORF">OFUS_LOCUS8396</name>
</gene>
<keyword evidence="10 13" id="KW-0472">Membrane</keyword>
<dbReference type="Gene3D" id="1.20.120.350">
    <property type="entry name" value="Voltage-gated potassium channels. Chain C"/>
    <property type="match status" value="1"/>
</dbReference>
<evidence type="ECO:0000256" key="8">
    <source>
        <dbReference type="ARBA" id="ARBA00022989"/>
    </source>
</evidence>
<feature type="transmembrane region" description="Helical" evidence="13">
    <location>
        <begin position="287"/>
        <end position="308"/>
    </location>
</feature>
<proteinExistence type="predicted"/>
<keyword evidence="7" id="KW-0630">Potassium</keyword>
<evidence type="ECO:0000256" key="3">
    <source>
        <dbReference type="ARBA" id="ARBA00022538"/>
    </source>
</evidence>
<evidence type="ECO:0000256" key="13">
    <source>
        <dbReference type="SAM" id="Phobius"/>
    </source>
</evidence>
<dbReference type="AlphaFoldDB" id="A0A8S4NK20"/>
<evidence type="ECO:0000256" key="10">
    <source>
        <dbReference type="ARBA" id="ARBA00023136"/>
    </source>
</evidence>
<comment type="subcellular location">
    <subcellularLocation>
        <location evidence="1">Membrane</location>
        <topology evidence="1">Multi-pass membrane protein</topology>
    </subcellularLocation>
</comment>
<feature type="compositionally biased region" description="Polar residues" evidence="12">
    <location>
        <begin position="372"/>
        <end position="388"/>
    </location>
</feature>
<dbReference type="FunFam" id="1.10.287.70:FF:000002">
    <property type="entry name" value="Potassium voltage-gated channel subfamily a member"/>
    <property type="match status" value="1"/>
</dbReference>
<feature type="transmembrane region" description="Helical" evidence="13">
    <location>
        <begin position="158"/>
        <end position="179"/>
    </location>
</feature>
<evidence type="ECO:0000256" key="7">
    <source>
        <dbReference type="ARBA" id="ARBA00022958"/>
    </source>
</evidence>
<evidence type="ECO:0000256" key="11">
    <source>
        <dbReference type="ARBA" id="ARBA00023303"/>
    </source>
</evidence>
<keyword evidence="6" id="KW-0851">Voltage-gated channel</keyword>
<reference evidence="15" key="1">
    <citation type="submission" date="2022-03" db="EMBL/GenBank/DDBJ databases">
        <authorList>
            <person name="Martin C."/>
        </authorList>
    </citation>
    <scope>NUCLEOTIDE SEQUENCE</scope>
</reference>
<dbReference type="PANTHER" id="PTHR11537">
    <property type="entry name" value="VOLTAGE-GATED POTASSIUM CHANNEL"/>
    <property type="match status" value="1"/>
</dbReference>
<evidence type="ECO:0000313" key="16">
    <source>
        <dbReference type="Proteomes" id="UP000749559"/>
    </source>
</evidence>
<keyword evidence="8 13" id="KW-1133">Transmembrane helix</keyword>
<dbReference type="PRINTS" id="PR00169">
    <property type="entry name" value="KCHANNEL"/>
</dbReference>
<keyword evidence="4 13" id="KW-0812">Transmembrane</keyword>
<accession>A0A8S4NK20</accession>
<evidence type="ECO:0000256" key="4">
    <source>
        <dbReference type="ARBA" id="ARBA00022692"/>
    </source>
</evidence>
<dbReference type="GO" id="GO:0005249">
    <property type="term" value="F:voltage-gated potassium channel activity"/>
    <property type="evidence" value="ECO:0007669"/>
    <property type="project" value="InterPro"/>
</dbReference>
<feature type="non-terminal residue" evidence="15">
    <location>
        <position position="1"/>
    </location>
</feature>
<feature type="transmembrane region" description="Helical" evidence="13">
    <location>
        <begin position="125"/>
        <end position="146"/>
    </location>
</feature>
<dbReference type="Proteomes" id="UP000749559">
    <property type="component" value="Unassembled WGS sequence"/>
</dbReference>
<organism evidence="15 16">
    <name type="scientific">Owenia fusiformis</name>
    <name type="common">Polychaete worm</name>
    <dbReference type="NCBI Taxonomy" id="6347"/>
    <lineage>
        <taxon>Eukaryota</taxon>
        <taxon>Metazoa</taxon>
        <taxon>Spiralia</taxon>
        <taxon>Lophotrochozoa</taxon>
        <taxon>Annelida</taxon>
        <taxon>Polychaeta</taxon>
        <taxon>Sedentaria</taxon>
        <taxon>Canalipalpata</taxon>
        <taxon>Sabellida</taxon>
        <taxon>Oweniida</taxon>
        <taxon>Oweniidae</taxon>
        <taxon>Owenia</taxon>
    </lineage>
</organism>
<dbReference type="InterPro" id="IPR028325">
    <property type="entry name" value="VG_K_chnl"/>
</dbReference>
<keyword evidence="2" id="KW-0813">Transport</keyword>
<evidence type="ECO:0000259" key="14">
    <source>
        <dbReference type="Pfam" id="PF00520"/>
    </source>
</evidence>
<feature type="transmembrane region" description="Helical" evidence="13">
    <location>
        <begin position="59"/>
        <end position="77"/>
    </location>
</feature>
<dbReference type="OrthoDB" id="10025005at2759"/>
<evidence type="ECO:0000256" key="5">
    <source>
        <dbReference type="ARBA" id="ARBA00022826"/>
    </source>
</evidence>
<evidence type="ECO:0000313" key="15">
    <source>
        <dbReference type="EMBL" id="CAH1781887.1"/>
    </source>
</evidence>
<dbReference type="EMBL" id="CAIIXF020000004">
    <property type="protein sequence ID" value="CAH1781887.1"/>
    <property type="molecule type" value="Genomic_DNA"/>
</dbReference>
<dbReference type="GO" id="GO:0008076">
    <property type="term" value="C:voltage-gated potassium channel complex"/>
    <property type="evidence" value="ECO:0007669"/>
    <property type="project" value="InterPro"/>
</dbReference>
<dbReference type="PRINTS" id="PR01491">
    <property type="entry name" value="KVCHANNEL"/>
</dbReference>
<keyword evidence="3" id="KW-0633">Potassium transport</keyword>
<feature type="region of interest" description="Disordered" evidence="12">
    <location>
        <begin position="362"/>
        <end position="388"/>
    </location>
</feature>
<protein>
    <recommendedName>
        <fullName evidence="14">Ion transport domain-containing protein</fullName>
    </recommendedName>
</protein>
<evidence type="ECO:0000256" key="9">
    <source>
        <dbReference type="ARBA" id="ARBA00023065"/>
    </source>
</evidence>